<dbReference type="Pfam" id="PF07004">
    <property type="entry name" value="SHIPPO-rpt"/>
    <property type="match status" value="2"/>
</dbReference>
<dbReference type="OrthoDB" id="419631at2759"/>
<feature type="compositionally biased region" description="Polar residues" evidence="2">
    <location>
        <begin position="68"/>
        <end position="79"/>
    </location>
</feature>
<evidence type="ECO:0000313" key="3">
    <source>
        <dbReference type="EMBL" id="RDX47897.1"/>
    </source>
</evidence>
<evidence type="ECO:0000256" key="1">
    <source>
        <dbReference type="SAM" id="Coils"/>
    </source>
</evidence>
<organism evidence="3 4">
    <name type="scientific">Lentinus brumalis</name>
    <dbReference type="NCBI Taxonomy" id="2498619"/>
    <lineage>
        <taxon>Eukaryota</taxon>
        <taxon>Fungi</taxon>
        <taxon>Dikarya</taxon>
        <taxon>Basidiomycota</taxon>
        <taxon>Agaricomycotina</taxon>
        <taxon>Agaricomycetes</taxon>
        <taxon>Polyporales</taxon>
        <taxon>Polyporaceae</taxon>
        <taxon>Lentinus</taxon>
    </lineage>
</organism>
<accession>A0A371D5U3</accession>
<feature type="compositionally biased region" description="Basic and acidic residues" evidence="2">
    <location>
        <begin position="179"/>
        <end position="195"/>
    </location>
</feature>
<feature type="region of interest" description="Disordered" evidence="2">
    <location>
        <begin position="115"/>
        <end position="195"/>
    </location>
</feature>
<feature type="compositionally biased region" description="Basic and acidic residues" evidence="2">
    <location>
        <begin position="124"/>
        <end position="170"/>
    </location>
</feature>
<feature type="region of interest" description="Disordered" evidence="2">
    <location>
        <begin position="1"/>
        <end position="81"/>
    </location>
</feature>
<dbReference type="InterPro" id="IPR010736">
    <property type="entry name" value="SHIPPO-rpt"/>
</dbReference>
<feature type="compositionally biased region" description="Polar residues" evidence="2">
    <location>
        <begin position="684"/>
        <end position="701"/>
    </location>
</feature>
<feature type="region of interest" description="Disordered" evidence="2">
    <location>
        <begin position="679"/>
        <end position="707"/>
    </location>
</feature>
<evidence type="ECO:0008006" key="5">
    <source>
        <dbReference type="Google" id="ProtNLM"/>
    </source>
</evidence>
<dbReference type="EMBL" id="KZ857415">
    <property type="protein sequence ID" value="RDX47897.1"/>
    <property type="molecule type" value="Genomic_DNA"/>
</dbReference>
<proteinExistence type="predicted"/>
<evidence type="ECO:0000256" key="2">
    <source>
        <dbReference type="SAM" id="MobiDB-lite"/>
    </source>
</evidence>
<feature type="compositionally biased region" description="Polar residues" evidence="2">
    <location>
        <begin position="1"/>
        <end position="12"/>
    </location>
</feature>
<dbReference type="Proteomes" id="UP000256964">
    <property type="component" value="Unassembled WGS sequence"/>
</dbReference>
<feature type="coiled-coil region" evidence="1">
    <location>
        <begin position="455"/>
        <end position="549"/>
    </location>
</feature>
<reference evidence="3 4" key="1">
    <citation type="journal article" date="2018" name="Biotechnol. Biofuels">
        <title>Integrative visual omics of the white-rot fungus Polyporus brumalis exposes the biotechnological potential of its oxidative enzymes for delignifying raw plant biomass.</title>
        <authorList>
            <person name="Miyauchi S."/>
            <person name="Rancon A."/>
            <person name="Drula E."/>
            <person name="Hage H."/>
            <person name="Chaduli D."/>
            <person name="Favel A."/>
            <person name="Grisel S."/>
            <person name="Henrissat B."/>
            <person name="Herpoel-Gimbert I."/>
            <person name="Ruiz-Duenas F.J."/>
            <person name="Chevret D."/>
            <person name="Hainaut M."/>
            <person name="Lin J."/>
            <person name="Wang M."/>
            <person name="Pangilinan J."/>
            <person name="Lipzen A."/>
            <person name="Lesage-Meessen L."/>
            <person name="Navarro D."/>
            <person name="Riley R."/>
            <person name="Grigoriev I.V."/>
            <person name="Zhou S."/>
            <person name="Raouche S."/>
            <person name="Rosso M.N."/>
        </authorList>
    </citation>
    <scope>NUCLEOTIDE SEQUENCE [LARGE SCALE GENOMIC DNA]</scope>
    <source>
        <strain evidence="3 4">BRFM 1820</strain>
    </source>
</reference>
<dbReference type="STRING" id="139420.A0A371D5U3"/>
<name>A0A371D5U3_9APHY</name>
<keyword evidence="4" id="KW-1185">Reference proteome</keyword>
<keyword evidence="1" id="KW-0175">Coiled coil</keyword>
<evidence type="ECO:0000313" key="4">
    <source>
        <dbReference type="Proteomes" id="UP000256964"/>
    </source>
</evidence>
<sequence>MFSRGSRFQSTKAPEVPGPGAYDPQDPEWDAYKRGAFLEATNRFEKDKPSDVPGPGAYDTGTVKEQNRPPTRTSNTASTDRLAVLQRKLEELERVHVEEKKAHRLEQERLKLELNRAQRTATEQTERADKLKKQNDALDARVQDLKKTSAAEQSELRELRVKLKASEQERTQLAAKQGDAAEARKAEARKKEELRERDRKITELERVLGTEKKKREAAEARWQEAKSKTDERVQEVRVVAQDAEIRLRAAEQDAETAREALQQLEDRAQDTEGELLAQLEQHRNAMSRVAEEYGRLASTTVALATHERVKHELTALKLRNNRLERKLATSEAQVPELANLIRQVKEENSFLATQLREAREESHYYRYALHDTSSIAEDASPDLEAVAAAFEEDRRISDQELHEAVCGDLELWRALDHAQKESLLYHSSVLTKELDNVRAQLEHRTKEVSAAEVARNHLCESLAKAQTEHAEAQAKLAESVASLAESNVRLEAIKKQLEVSQMEARAEVAKAEQTVLQEKQANQRLAASLRQAKQAEQFLRSEIEQLNTDFAEADKYVEAYNGLIAEVDALVMKNALAEDEAQRLSKFNAEILSHKNPAQRIMYVDRIRRELHETKQKLLLSTRDREAVLADNDDLRAELDMYKSVAVPHEVKPRTTITRVTRLGPTTASELDMGSSVSALRASDGSQGLSTGRFSSGSRLTSVPELPTLGEDMALEEIM</sequence>
<dbReference type="AlphaFoldDB" id="A0A371D5U3"/>
<protein>
    <recommendedName>
        <fullName evidence="5">Hyaluronan-mediated motility receptor C-terminal domain-containing protein</fullName>
    </recommendedName>
</protein>
<feature type="coiled-coil region" evidence="1">
    <location>
        <begin position="306"/>
        <end position="361"/>
    </location>
</feature>
<gene>
    <name evidence="3" type="ORF">OH76DRAFT_1384540</name>
</gene>